<evidence type="ECO:0000313" key="1">
    <source>
        <dbReference type="EMBL" id="GKH12538.1"/>
    </source>
</evidence>
<dbReference type="Proteomes" id="UP001055048">
    <property type="component" value="Unassembled WGS sequence"/>
</dbReference>
<proteinExistence type="predicted"/>
<gene>
    <name evidence="1" type="ORF">CE91St12_07480</name>
</gene>
<organism evidence="1 2">
    <name type="scientific">Bacteroides uniformis</name>
    <dbReference type="NCBI Taxonomy" id="820"/>
    <lineage>
        <taxon>Bacteria</taxon>
        <taxon>Pseudomonadati</taxon>
        <taxon>Bacteroidota</taxon>
        <taxon>Bacteroidia</taxon>
        <taxon>Bacteroidales</taxon>
        <taxon>Bacteroidaceae</taxon>
        <taxon>Bacteroides</taxon>
    </lineage>
</organism>
<name>A0AA37JW03_BACUN</name>
<protein>
    <submittedName>
        <fullName evidence="1">Uncharacterized protein</fullName>
    </submittedName>
</protein>
<dbReference type="EMBL" id="BQNL01000001">
    <property type="protein sequence ID" value="GKH12538.1"/>
    <property type="molecule type" value="Genomic_DNA"/>
</dbReference>
<comment type="caution">
    <text evidence="1">The sequence shown here is derived from an EMBL/GenBank/DDBJ whole genome shotgun (WGS) entry which is preliminary data.</text>
</comment>
<dbReference type="AlphaFoldDB" id="A0AA37JW03"/>
<accession>A0AA37JW03</accession>
<evidence type="ECO:0000313" key="2">
    <source>
        <dbReference type="Proteomes" id="UP001055048"/>
    </source>
</evidence>
<sequence>MHYPNGEMEELTASPLYHTVTIINSNIYSSGVSLQQTKERKKIYYIPKSTFFAKIEIFT</sequence>
<reference evidence="1" key="1">
    <citation type="submission" date="2022-01" db="EMBL/GenBank/DDBJ databases">
        <title>Novel bile acid biosynthetic pathways are enriched in the microbiome of centenarians.</title>
        <authorList>
            <person name="Sato Y."/>
            <person name="Atarashi K."/>
            <person name="Plichta R.D."/>
            <person name="Arai Y."/>
            <person name="Sasajima S."/>
            <person name="Kearney M.S."/>
            <person name="Suda W."/>
            <person name="Takeshita K."/>
            <person name="Sasaki T."/>
            <person name="Okamoto S."/>
            <person name="Skelly N.A."/>
            <person name="Okamura Y."/>
            <person name="Vlamakis H."/>
            <person name="Li Y."/>
            <person name="Tanoue T."/>
            <person name="Takei H."/>
            <person name="Nittono H."/>
            <person name="Narushima S."/>
            <person name="Irie J."/>
            <person name="Itoh H."/>
            <person name="Moriya K."/>
            <person name="Sugiura Y."/>
            <person name="Suematsu M."/>
            <person name="Moritoki N."/>
            <person name="Shibata S."/>
            <person name="Littman R.D."/>
            <person name="Fischbach A.M."/>
            <person name="Uwamino Y."/>
            <person name="Inoue T."/>
            <person name="Honda A."/>
            <person name="Hattori M."/>
            <person name="Murai T."/>
            <person name="Xavier J.R."/>
            <person name="Hirose N."/>
            <person name="Honda K."/>
        </authorList>
    </citation>
    <scope>NUCLEOTIDE SEQUENCE</scope>
    <source>
        <strain evidence="1">CE91-St12</strain>
    </source>
</reference>